<feature type="binding site" description="axial binding residue" evidence="15">
    <location>
        <position position="213"/>
    </location>
    <ligand>
        <name>heme c</name>
        <dbReference type="ChEBI" id="CHEBI:61717"/>
        <label>3</label>
    </ligand>
    <ligandPart>
        <name>Fe</name>
        <dbReference type="ChEBI" id="CHEBI:18248"/>
    </ligandPart>
</feature>
<evidence type="ECO:0000256" key="11">
    <source>
        <dbReference type="ARBA" id="ARBA00023002"/>
    </source>
</evidence>
<dbReference type="InterPro" id="IPR036280">
    <property type="entry name" value="Multihaem_cyt_sf"/>
</dbReference>
<dbReference type="CDD" id="cd00548">
    <property type="entry name" value="NrfA-like"/>
    <property type="match status" value="1"/>
</dbReference>
<reference evidence="17 18" key="1">
    <citation type="submission" date="2018-06" db="EMBL/GenBank/DDBJ databases">
        <authorList>
            <consortium name="Pathogen Informatics"/>
            <person name="Doyle S."/>
        </authorList>
    </citation>
    <scope>NUCLEOTIDE SEQUENCE [LARGE SCALE GENOMIC DNA]</scope>
    <source>
        <strain evidence="17 18">NCTC11341</strain>
    </source>
</reference>
<dbReference type="InterPro" id="IPR017564">
    <property type="entry name" value="Cyt_c_NrfB"/>
</dbReference>
<dbReference type="Gene3D" id="3.90.10.10">
    <property type="entry name" value="Cytochrome C3"/>
    <property type="match status" value="1"/>
</dbReference>
<keyword evidence="6 15" id="KW-0479">Metal-binding</keyword>
<dbReference type="PANTHER" id="PTHR30633">
    <property type="entry name" value="CYTOCHROME C-552 RESPIRATORY NITRITE REDUCTASE"/>
    <property type="match status" value="1"/>
</dbReference>
<name>A0A376NYE6_ECOLX</name>
<dbReference type="Gene3D" id="1.10.1130.10">
    <property type="entry name" value="Flavocytochrome C3, Chain A"/>
    <property type="match status" value="1"/>
</dbReference>
<evidence type="ECO:0000256" key="14">
    <source>
        <dbReference type="ARBA" id="ARBA00058745"/>
    </source>
</evidence>
<evidence type="ECO:0000256" key="4">
    <source>
        <dbReference type="ARBA" id="ARBA00022448"/>
    </source>
</evidence>
<dbReference type="InterPro" id="IPR003321">
    <property type="entry name" value="Cyt_c552"/>
</dbReference>
<evidence type="ECO:0000313" key="18">
    <source>
        <dbReference type="Proteomes" id="UP000254428"/>
    </source>
</evidence>
<evidence type="ECO:0000256" key="2">
    <source>
        <dbReference type="ARBA" id="ARBA00005096"/>
    </source>
</evidence>
<dbReference type="Gene3D" id="1.20.140.10">
    <property type="entry name" value="Butyryl-CoA Dehydrogenase, subunit A, domain 3"/>
    <property type="match status" value="1"/>
</dbReference>
<organism evidence="17 18">
    <name type="scientific">Escherichia coli</name>
    <dbReference type="NCBI Taxonomy" id="562"/>
    <lineage>
        <taxon>Bacteria</taxon>
        <taxon>Pseudomonadati</taxon>
        <taxon>Pseudomonadota</taxon>
        <taxon>Gammaproteobacteria</taxon>
        <taxon>Enterobacterales</taxon>
        <taxon>Enterobacteriaceae</taxon>
        <taxon>Escherichia</taxon>
    </lineage>
</organism>
<accession>A0A376NYE6</accession>
<feature type="binding site" description="axial binding residue" evidence="15">
    <location>
        <position position="275"/>
    </location>
    <ligand>
        <name>heme c</name>
        <dbReference type="ChEBI" id="CHEBI:61717"/>
        <label>5</label>
    </ligand>
    <ligandPart>
        <name>Fe</name>
        <dbReference type="ChEBI" id="CHEBI:18248"/>
    </ligandPart>
</feature>
<dbReference type="InterPro" id="IPR017570">
    <property type="entry name" value="Cyt_c_NO2Rdtase_formate-dep"/>
</dbReference>
<feature type="binding site" description="covalent" evidence="15">
    <location>
        <position position="160"/>
    </location>
    <ligand>
        <name>heme c</name>
        <dbReference type="ChEBI" id="CHEBI:61717"/>
        <label>2</label>
    </ligand>
</feature>
<keyword evidence="8 15" id="KW-0574">Periplasm</keyword>
<keyword evidence="12 15" id="KW-0408">Iron</keyword>
<dbReference type="AlphaFoldDB" id="A0A376NYE6"/>
<comment type="cofactor">
    <cofactor evidence="15">
        <name>Ca(2+)</name>
        <dbReference type="ChEBI" id="CHEBI:29108"/>
    </cofactor>
    <text evidence="15">Binds 1 Ca(2+) ion per monomer.</text>
</comment>
<dbReference type="PANTHER" id="PTHR30633:SF0">
    <property type="entry name" value="CYTOCHROME C-552"/>
    <property type="match status" value="1"/>
</dbReference>
<evidence type="ECO:0000256" key="13">
    <source>
        <dbReference type="ARBA" id="ARBA00049131"/>
    </source>
</evidence>
<keyword evidence="10 15" id="KW-0249">Electron transport</keyword>
<evidence type="ECO:0000256" key="9">
    <source>
        <dbReference type="ARBA" id="ARBA00022837"/>
    </source>
</evidence>
<dbReference type="GO" id="GO:0042128">
    <property type="term" value="P:nitrate assimilation"/>
    <property type="evidence" value="ECO:0007669"/>
    <property type="project" value="UniProtKB-UniRule"/>
</dbReference>
<feature type="chain" id="PRO_5017092881" description="Cytochrome c-552" evidence="15">
    <location>
        <begin position="27"/>
        <end position="682"/>
    </location>
</feature>
<dbReference type="NCBIfam" id="TIGR03152">
    <property type="entry name" value="cyto_c552_HCOOH"/>
    <property type="match status" value="1"/>
</dbReference>
<proteinExistence type="inferred from homology"/>
<dbReference type="SUPFAM" id="SSF48695">
    <property type="entry name" value="Multiheme cytochromes"/>
    <property type="match status" value="2"/>
</dbReference>
<dbReference type="GO" id="GO:0030288">
    <property type="term" value="C:outer membrane-bounded periplasmic space"/>
    <property type="evidence" value="ECO:0007669"/>
    <property type="project" value="TreeGrafter"/>
</dbReference>
<feature type="binding site" description="covalent" evidence="15">
    <location>
        <position position="317"/>
    </location>
    <ligand>
        <name>heme c</name>
        <dbReference type="ChEBI" id="CHEBI:61717"/>
        <label>5</label>
    </ligand>
</feature>
<dbReference type="FunFam" id="1.20.140.10:FF:000014">
    <property type="entry name" value="Cytochrome c-552"/>
    <property type="match status" value="1"/>
</dbReference>
<keyword evidence="5 15" id="KW-0349">Heme</keyword>
<comment type="catalytic activity">
    <reaction evidence="13 15">
        <text>6 Fe(III)-[cytochrome c] + NH4(+) + 2 H2O = 6 Fe(II)-[cytochrome c] + nitrite + 8 H(+)</text>
        <dbReference type="Rhea" id="RHEA:13089"/>
        <dbReference type="Rhea" id="RHEA-COMP:10350"/>
        <dbReference type="Rhea" id="RHEA-COMP:14399"/>
        <dbReference type="ChEBI" id="CHEBI:15377"/>
        <dbReference type="ChEBI" id="CHEBI:15378"/>
        <dbReference type="ChEBI" id="CHEBI:16301"/>
        <dbReference type="ChEBI" id="CHEBI:28938"/>
        <dbReference type="ChEBI" id="CHEBI:29033"/>
        <dbReference type="ChEBI" id="CHEBI:29034"/>
        <dbReference type="EC" id="1.7.2.2"/>
    </reaction>
</comment>
<dbReference type="NCBIfam" id="NF008339">
    <property type="entry name" value="PRK11125.1"/>
    <property type="match status" value="1"/>
</dbReference>
<keyword evidence="9 15" id="KW-0106">Calcium</keyword>
<feature type="binding site" evidence="15">
    <location>
        <position position="264"/>
    </location>
    <ligand>
        <name>substrate</name>
    </ligand>
</feature>
<dbReference type="GO" id="GO:0042279">
    <property type="term" value="F:nitrite reductase (cytochrome, ammonia-forming) activity"/>
    <property type="evidence" value="ECO:0007669"/>
    <property type="project" value="UniProtKB-UniRule"/>
</dbReference>
<dbReference type="EC" id="1.7.2.2" evidence="15"/>
<dbReference type="GO" id="GO:0005509">
    <property type="term" value="F:calcium ion binding"/>
    <property type="evidence" value="ECO:0007669"/>
    <property type="project" value="UniProtKB-UniRule"/>
</dbReference>
<dbReference type="Proteomes" id="UP000254428">
    <property type="component" value="Unassembled WGS sequence"/>
</dbReference>
<feature type="binding site" description="axial binding residue" evidence="15">
    <location>
        <position position="318"/>
    </location>
    <ligand>
        <name>heme c</name>
        <dbReference type="ChEBI" id="CHEBI:61717"/>
        <label>5</label>
    </ligand>
    <ligandPart>
        <name>Fe</name>
        <dbReference type="ChEBI" id="CHEBI:18248"/>
    </ligandPart>
</feature>
<feature type="signal peptide" evidence="15">
    <location>
        <begin position="1"/>
        <end position="26"/>
    </location>
</feature>
<feature type="binding site" evidence="15">
    <location>
        <position position="263"/>
    </location>
    <ligand>
        <name>Ca(2+)</name>
        <dbReference type="ChEBI" id="CHEBI:29108"/>
    </ligand>
</feature>
<dbReference type="GO" id="GO:0020037">
    <property type="term" value="F:heme binding"/>
    <property type="evidence" value="ECO:0007669"/>
    <property type="project" value="InterPro"/>
</dbReference>
<protein>
    <recommendedName>
        <fullName evidence="15">Cytochrome c-552</fullName>
        <ecNumber evidence="15">1.7.2.2</ecNumber>
    </recommendedName>
    <alternativeName>
        <fullName evidence="15">Ammonia-forming cytochrome c nitrite reductase</fullName>
        <shortName evidence="15">Cytochrome c nitrite reductase</shortName>
    </alternativeName>
</protein>
<dbReference type="HAMAP" id="MF_01182">
    <property type="entry name" value="Cytochrom_C552"/>
    <property type="match status" value="1"/>
</dbReference>
<feature type="binding site" description="covalent" evidence="15">
    <location>
        <position position="212"/>
    </location>
    <ligand>
        <name>heme c</name>
        <dbReference type="ChEBI" id="CHEBI:61717"/>
        <label>3</label>
    </ligand>
</feature>
<keyword evidence="11 15" id="KW-0560">Oxidoreductase</keyword>
<comment type="subcellular location">
    <subcellularLocation>
        <location evidence="1 15">Periplasm</location>
    </subcellularLocation>
</comment>
<evidence type="ECO:0000256" key="3">
    <source>
        <dbReference type="ARBA" id="ARBA00009288"/>
    </source>
</evidence>
<gene>
    <name evidence="15 17" type="primary">nrfA</name>
    <name evidence="17" type="ORF">NCTC11341_02904</name>
</gene>
<feature type="binding site" description="covalent" evidence="15">
    <location>
        <position position="314"/>
    </location>
    <ligand>
        <name>heme c</name>
        <dbReference type="ChEBI" id="CHEBI:61717"/>
        <label>5</label>
    </ligand>
</feature>
<feature type="binding site" description="axial binding residue" evidence="15">
    <location>
        <position position="164"/>
    </location>
    <ligand>
        <name>heme c</name>
        <dbReference type="ChEBI" id="CHEBI:61717"/>
        <label>2</label>
    </ligand>
    <ligandPart>
        <name>Fe</name>
        <dbReference type="ChEBI" id="CHEBI:18248"/>
    </ligandPart>
</feature>
<feature type="binding site" description="covalent" evidence="15">
    <location>
        <position position="282"/>
    </location>
    <ligand>
        <name>heme c</name>
        <dbReference type="ChEBI" id="CHEBI:61717"/>
        <label>4</label>
    </ligand>
</feature>
<evidence type="ECO:0000256" key="7">
    <source>
        <dbReference type="ARBA" id="ARBA00022729"/>
    </source>
</evidence>
<feature type="binding site" evidence="15">
    <location>
        <position position="261"/>
    </location>
    <ligand>
        <name>Ca(2+)</name>
        <dbReference type="ChEBI" id="CHEBI:29108"/>
    </ligand>
</feature>
<dbReference type="FunFam" id="1.10.1130.10:FF:000002">
    <property type="entry name" value="Cytochrome c-552"/>
    <property type="match status" value="1"/>
</dbReference>
<evidence type="ECO:0000256" key="15">
    <source>
        <dbReference type="HAMAP-Rule" id="MF_01182"/>
    </source>
</evidence>
<dbReference type="NCBIfam" id="NF008659">
    <property type="entry name" value="PRK11659.1"/>
    <property type="match status" value="1"/>
</dbReference>
<keyword evidence="4 15" id="KW-0813">Transport</keyword>
<evidence type="ECO:0000256" key="1">
    <source>
        <dbReference type="ARBA" id="ARBA00004418"/>
    </source>
</evidence>
<feature type="binding site" description="axial binding residue" evidence="15">
    <location>
        <position position="393"/>
    </location>
    <ligand>
        <name>heme c</name>
        <dbReference type="ChEBI" id="CHEBI:61717"/>
        <label>4</label>
    </ligand>
    <ligandPart>
        <name>Fe</name>
        <dbReference type="ChEBI" id="CHEBI:18248"/>
    </ligandPart>
</feature>
<dbReference type="Pfam" id="PF02335">
    <property type="entry name" value="Cytochrom_C552"/>
    <property type="match status" value="1"/>
</dbReference>
<feature type="binding site" evidence="15">
    <location>
        <position position="216"/>
    </location>
    <ligand>
        <name>Ca(2+)</name>
        <dbReference type="ChEBI" id="CHEBI:29108"/>
    </ligand>
</feature>
<feature type="binding site" description="covalent" evidence="15">
    <location>
        <position position="209"/>
    </location>
    <ligand>
        <name>heme c</name>
        <dbReference type="ChEBI" id="CHEBI:61717"/>
        <label>3</label>
    </ligand>
</feature>
<comment type="similarity">
    <text evidence="3 15">Belongs to the cytochrome c-552 family.</text>
</comment>
<feature type="binding site" description="axial binding residue" evidence="15">
    <location>
        <position position="286"/>
    </location>
    <ligand>
        <name>heme c</name>
        <dbReference type="ChEBI" id="CHEBI:61717"/>
        <label>4</label>
    </ligand>
    <ligandPart>
        <name>Fe</name>
        <dbReference type="ChEBI" id="CHEBI:18248"/>
    </ligandPart>
</feature>
<evidence type="ECO:0000313" key="17">
    <source>
        <dbReference type="EMBL" id="STH71283.1"/>
    </source>
</evidence>
<evidence type="ECO:0000256" key="5">
    <source>
        <dbReference type="ARBA" id="ARBA00022617"/>
    </source>
</evidence>
<dbReference type="GO" id="GO:0019645">
    <property type="term" value="P:anaerobic electron transport chain"/>
    <property type="evidence" value="ECO:0007669"/>
    <property type="project" value="TreeGrafter"/>
</dbReference>
<evidence type="ECO:0000256" key="12">
    <source>
        <dbReference type="ARBA" id="ARBA00023004"/>
    </source>
</evidence>
<dbReference type="InterPro" id="IPR053875">
    <property type="entry name" value="Cytochrom_c_NrfB-like_dom"/>
</dbReference>
<evidence type="ECO:0000256" key="10">
    <source>
        <dbReference type="ARBA" id="ARBA00022982"/>
    </source>
</evidence>
<comment type="function">
    <text evidence="14">Catalyzes the reduction of nitrite to ammonia, consuming six electrons in the process. Has very low activity toward hydroxylamine. Has even lower activity toward sulfite. Sulfite reductase activity is maximal at neutral pH.</text>
</comment>
<dbReference type="UniPathway" id="UPA00653"/>
<comment type="pathway">
    <text evidence="2 15">Nitrogen metabolism; nitrate reduction (assimilation).</text>
</comment>
<keyword evidence="7 15" id="KW-0732">Signal</keyword>
<feature type="domain" description="Cytochrome c-type protein NrfB-like" evidence="16">
    <location>
        <begin position="572"/>
        <end position="660"/>
    </location>
</feature>
<dbReference type="Pfam" id="PF22678">
    <property type="entry name" value="Cytochrom_c_NrfB-like"/>
    <property type="match status" value="1"/>
</dbReference>
<feature type="binding site" description="covalent" evidence="15">
    <location>
        <position position="122"/>
    </location>
    <ligand>
        <name>heme c</name>
        <dbReference type="ChEBI" id="CHEBI:61717"/>
        <label>1</label>
    </ligand>
</feature>
<feature type="binding site" description="covalent" evidence="15">
    <location>
        <position position="125"/>
    </location>
    <ligand>
        <name>heme c</name>
        <dbReference type="ChEBI" id="CHEBI:61717"/>
        <label>1</label>
    </ligand>
</feature>
<feature type="binding site" description="axial binding residue" evidence="15">
    <location>
        <position position="126"/>
    </location>
    <ligand>
        <name>heme c</name>
        <dbReference type="ChEBI" id="CHEBI:61717"/>
        <label>1</label>
    </ligand>
    <ligandPart>
        <name>Fe</name>
        <dbReference type="ChEBI" id="CHEBI:18248"/>
    </ligandPart>
</feature>
<evidence type="ECO:0000259" key="16">
    <source>
        <dbReference type="Pfam" id="PF22678"/>
    </source>
</evidence>
<sequence length="682" mass="76133" precursor="true">MTRIKINARRIFSLLISFFFFTSVHAEQTAAPAKPVTVEAKNETFAPQHPDQYLSWKATSEQSERVDALAEDPRLVILWAGYPFSRDYNKPRGHAFAVTDVRETLRTGAPKNAEDGPLPMACWSCKSPDVARLIQKDGEDGYFHGKWARGGPEIVNNLGCADCHNTASPEFAKGKPELTLSRPYAARAMEAIGKPFEKAGRFDQQSMVCGQCHVEYYFDGKNKAVKFPWDDGMKVENMEQYYDKIAFSDWTNSLSKTPMLKAQHPEYETWTAGIHGKNNVTCIDCHMPKVQNAEGKLYTDHKIGNPFDNFAQTCANCHTQDKAALQKVVAERKQSINDLKIKVEDQLVHAHFEAKAALDAGATEAEMKPIQDDIRHAQWRWDLAIASHGIHMHAPEEGLRMLGTAMDKAADARTKLARLLATKGITHEIQIPDISTKEKAQQAIGLNMEQIKAEKQDFIKTVIPQWEEQARKKRSVKPITPFRLARGGKHNGVNMSVLRSLLTAGVLASGLLWSLNGITATPAAQASGDRYEVTQQRNPDAACLDCHKPDTEGMHGKHASVINPNNKLPVTCTNCHGQPSPQHREGVKDVMRFNEPMYKVGEQNSVCMSCHLPEQLQKAFWPHDVHVTKVACASCHSLHPQQDTMQTLSDKGRIKICVDCHSDQRTNPNFNPASVPLLKEQP</sequence>
<dbReference type="NCBIfam" id="TIGR03146">
    <property type="entry name" value="cyt_nit_nrfB"/>
    <property type="match status" value="1"/>
</dbReference>
<feature type="binding site" evidence="15">
    <location>
        <position position="215"/>
    </location>
    <ligand>
        <name>Ca(2+)</name>
        <dbReference type="ChEBI" id="CHEBI:29108"/>
    </ligand>
</feature>
<dbReference type="EMBL" id="UGBT01000002">
    <property type="protein sequence ID" value="STH71283.1"/>
    <property type="molecule type" value="Genomic_DNA"/>
</dbReference>
<evidence type="ECO:0000256" key="6">
    <source>
        <dbReference type="ARBA" id="ARBA00022723"/>
    </source>
</evidence>
<evidence type="ECO:0000256" key="8">
    <source>
        <dbReference type="ARBA" id="ARBA00022764"/>
    </source>
</evidence>
<feature type="binding site" description="covalent" evidence="15">
    <location>
        <position position="285"/>
    </location>
    <ligand>
        <name>heme c</name>
        <dbReference type="ChEBI" id="CHEBI:61717"/>
        <label>4</label>
    </ligand>
</feature>
<feature type="binding site" evidence="15">
    <location>
        <position position="216"/>
    </location>
    <ligand>
        <name>substrate</name>
    </ligand>
</feature>
<comment type="cofactor">
    <cofactor evidence="15">
        <name>heme c</name>
        <dbReference type="ChEBI" id="CHEBI:61717"/>
    </cofactor>
    <text evidence="15">Binds 5 heme c groups covalently per monomer.</text>
</comment>
<dbReference type="GO" id="GO:0005506">
    <property type="term" value="F:iron ion binding"/>
    <property type="evidence" value="ECO:0007669"/>
    <property type="project" value="UniProtKB-UniRule"/>
</dbReference>
<feature type="binding site" description="axial binding residue" evidence="15">
    <location>
        <position position="301"/>
    </location>
    <ligand>
        <name>heme c</name>
        <dbReference type="ChEBI" id="CHEBI:61717"/>
        <label>2</label>
    </ligand>
    <ligandPart>
        <name>Fe</name>
        <dbReference type="ChEBI" id="CHEBI:18248"/>
    </ligandPart>
</feature>
<feature type="binding site" description="covalent" evidence="15">
    <location>
        <position position="163"/>
    </location>
    <ligand>
        <name>heme c</name>
        <dbReference type="ChEBI" id="CHEBI:61717"/>
        <label>2</label>
    </ligand>
</feature>
<feature type="binding site" description="axial binding residue" evidence="15">
    <location>
        <position position="94"/>
    </location>
    <ligand>
        <name>heme c</name>
        <dbReference type="ChEBI" id="CHEBI:61717"/>
        <label>3</label>
    </ligand>
    <ligandPart>
        <name>Fe</name>
        <dbReference type="ChEBI" id="CHEBI:18248"/>
    </ligandPart>
</feature>